<evidence type="ECO:0000313" key="3">
    <source>
        <dbReference type="EMBL" id="GAC27938.1"/>
    </source>
</evidence>
<gene>
    <name evidence="3" type="ORF">GPAL_1059</name>
</gene>
<dbReference type="OrthoDB" id="8558195at2"/>
<dbReference type="AlphaFoldDB" id="K6ZG82"/>
<dbReference type="InterPro" id="IPR036680">
    <property type="entry name" value="SPOR-like_sf"/>
</dbReference>
<dbReference type="SUPFAM" id="SSF110997">
    <property type="entry name" value="Sporulation related repeat"/>
    <property type="match status" value="1"/>
</dbReference>
<comment type="caution">
    <text evidence="3">The sequence shown here is derived from an EMBL/GenBank/DDBJ whole genome shotgun (WGS) entry which is preliminary data.</text>
</comment>
<keyword evidence="1" id="KW-1133">Transmembrane helix</keyword>
<accession>K6ZG82</accession>
<evidence type="ECO:0000256" key="1">
    <source>
        <dbReference type="SAM" id="Phobius"/>
    </source>
</evidence>
<keyword evidence="1" id="KW-0812">Transmembrane</keyword>
<dbReference type="InterPro" id="IPR007730">
    <property type="entry name" value="SPOR-like_dom"/>
</dbReference>
<dbReference type="Proteomes" id="UP000006251">
    <property type="component" value="Unassembled WGS sequence"/>
</dbReference>
<feature type="transmembrane region" description="Helical" evidence="1">
    <location>
        <begin position="28"/>
        <end position="49"/>
    </location>
</feature>
<evidence type="ECO:0000313" key="4">
    <source>
        <dbReference type="Proteomes" id="UP000006251"/>
    </source>
</evidence>
<dbReference type="PROSITE" id="PS51724">
    <property type="entry name" value="SPOR"/>
    <property type="match status" value="1"/>
</dbReference>
<name>K6ZG82_9ALTE</name>
<dbReference type="PANTHER" id="PTHR38687">
    <property type="entry name" value="CELL DIVISION PROTEIN DEDD-RELATED"/>
    <property type="match status" value="1"/>
</dbReference>
<evidence type="ECO:0000259" key="2">
    <source>
        <dbReference type="PROSITE" id="PS51724"/>
    </source>
</evidence>
<sequence length="186" mass="21317">MAQRDYVARSQKKKQTPKNKKQVTQSVAWFKVVIAILVVSSFVAVLMYLKDAGNSDAGSVLQSEQDNIARPIEDEKDPLPVLEEEHWEFIEGLPAYSVEVEVDELPNADRRYLMQCGAFRKGSQAQELKATIAFQGLESQVLESKNSKGTWYRVVLGPYESKRNAERDRHSLRSARVNRCQIWNWE</sequence>
<dbReference type="GO" id="GO:0042834">
    <property type="term" value="F:peptidoglycan binding"/>
    <property type="evidence" value="ECO:0007669"/>
    <property type="project" value="InterPro"/>
</dbReference>
<dbReference type="InterPro" id="IPR052521">
    <property type="entry name" value="Cell_div_SPOR-domain"/>
</dbReference>
<dbReference type="Gene3D" id="3.30.70.1070">
    <property type="entry name" value="Sporulation related repeat"/>
    <property type="match status" value="1"/>
</dbReference>
<feature type="domain" description="SPOR" evidence="2">
    <location>
        <begin position="106"/>
        <end position="186"/>
    </location>
</feature>
<dbReference type="EMBL" id="BAEQ01000017">
    <property type="protein sequence ID" value="GAC27938.1"/>
    <property type="molecule type" value="Genomic_DNA"/>
</dbReference>
<dbReference type="PANTHER" id="PTHR38687:SF2">
    <property type="entry name" value="CELL DIVISION PROTEIN FTSN"/>
    <property type="match status" value="1"/>
</dbReference>
<protein>
    <submittedName>
        <fullName evidence="3">Sporulation related</fullName>
    </submittedName>
</protein>
<dbReference type="STRING" id="1121922.GCA_000428905_00085"/>
<reference evidence="4" key="1">
    <citation type="journal article" date="2014" name="Environ. Microbiol.">
        <title>Comparative genomics of the marine bacterial genus Glaciecola reveals the high degree of genomic diversity and genomic characteristic for cold adaptation.</title>
        <authorList>
            <person name="Qin Q.L."/>
            <person name="Xie B.B."/>
            <person name="Yu Y."/>
            <person name="Shu Y.L."/>
            <person name="Rong J.C."/>
            <person name="Zhang Y.J."/>
            <person name="Zhao D.L."/>
            <person name="Chen X.L."/>
            <person name="Zhang X.Y."/>
            <person name="Chen B."/>
            <person name="Zhou B.C."/>
            <person name="Zhang Y.Z."/>
        </authorList>
    </citation>
    <scope>NUCLEOTIDE SEQUENCE [LARGE SCALE GENOMIC DNA]</scope>
    <source>
        <strain evidence="4">ACAM 615</strain>
    </source>
</reference>
<proteinExistence type="predicted"/>
<keyword evidence="4" id="KW-1185">Reference proteome</keyword>
<dbReference type="Pfam" id="PF05036">
    <property type="entry name" value="SPOR"/>
    <property type="match status" value="1"/>
</dbReference>
<keyword evidence="1" id="KW-0472">Membrane</keyword>
<organism evidence="3 4">
    <name type="scientific">Brumicola pallidula DSM 14239 = ACAM 615</name>
    <dbReference type="NCBI Taxonomy" id="1121922"/>
    <lineage>
        <taxon>Bacteria</taxon>
        <taxon>Pseudomonadati</taxon>
        <taxon>Pseudomonadota</taxon>
        <taxon>Gammaproteobacteria</taxon>
        <taxon>Alteromonadales</taxon>
        <taxon>Alteromonadaceae</taxon>
        <taxon>Brumicola</taxon>
    </lineage>
</organism>